<dbReference type="PANTHER" id="PTHR30349">
    <property type="entry name" value="PHAGE INTEGRASE-RELATED"/>
    <property type="match status" value="1"/>
</dbReference>
<dbReference type="GO" id="GO:0003677">
    <property type="term" value="F:DNA binding"/>
    <property type="evidence" value="ECO:0007669"/>
    <property type="project" value="UniProtKB-KW"/>
</dbReference>
<evidence type="ECO:0000259" key="5">
    <source>
        <dbReference type="PROSITE" id="PS51898"/>
    </source>
</evidence>
<dbReference type="Gene3D" id="1.10.150.130">
    <property type="match status" value="1"/>
</dbReference>
<dbReference type="InterPro" id="IPR028259">
    <property type="entry name" value="AP2-like_int_N"/>
</dbReference>
<name>A0A969PQJ1_9BACI</name>
<dbReference type="Proteomes" id="UP000752012">
    <property type="component" value="Unassembled WGS sequence"/>
</dbReference>
<keyword evidence="7" id="KW-1185">Reference proteome</keyword>
<evidence type="ECO:0000313" key="7">
    <source>
        <dbReference type="Proteomes" id="UP000752012"/>
    </source>
</evidence>
<dbReference type="InterPro" id="IPR050090">
    <property type="entry name" value="Tyrosine_recombinase_XerCD"/>
</dbReference>
<dbReference type="Pfam" id="PF14657">
    <property type="entry name" value="Arm-DNA-bind_4"/>
    <property type="match status" value="1"/>
</dbReference>
<dbReference type="Pfam" id="PF00589">
    <property type="entry name" value="Phage_integrase"/>
    <property type="match status" value="1"/>
</dbReference>
<dbReference type="PROSITE" id="PS51898">
    <property type="entry name" value="TYR_RECOMBINASE"/>
    <property type="match status" value="1"/>
</dbReference>
<dbReference type="InterPro" id="IPR013762">
    <property type="entry name" value="Integrase-like_cat_sf"/>
</dbReference>
<evidence type="ECO:0000256" key="2">
    <source>
        <dbReference type="ARBA" id="ARBA00022908"/>
    </source>
</evidence>
<dbReference type="InterPro" id="IPR002104">
    <property type="entry name" value="Integrase_catalytic"/>
</dbReference>
<evidence type="ECO:0000256" key="4">
    <source>
        <dbReference type="ARBA" id="ARBA00023172"/>
    </source>
</evidence>
<feature type="domain" description="Tyr recombinase" evidence="5">
    <location>
        <begin position="162"/>
        <end position="346"/>
    </location>
</feature>
<dbReference type="RefSeq" id="WP_168005489.1">
    <property type="nucleotide sequence ID" value="NZ_JAATHJ010000006.1"/>
</dbReference>
<dbReference type="AlphaFoldDB" id="A0A969PQJ1"/>
<reference evidence="6 7" key="1">
    <citation type="submission" date="2020-03" db="EMBL/GenBank/DDBJ databases">
        <title>Assessment of the enzymatic potential of alkaline-tolerant lipase obtained from Bacillus luteus H11 (technogenic soil) for the bioremediation of saline soils contaminated with petroleum substances.</title>
        <authorList>
            <person name="Kalwasinska A."/>
        </authorList>
    </citation>
    <scope>NUCLEOTIDE SEQUENCE [LARGE SCALE GENOMIC DNA]</scope>
    <source>
        <strain evidence="6 7">H11</strain>
    </source>
</reference>
<dbReference type="InterPro" id="IPR011010">
    <property type="entry name" value="DNA_brk_join_enz"/>
</dbReference>
<evidence type="ECO:0000313" key="6">
    <source>
        <dbReference type="EMBL" id="NJP37154.1"/>
    </source>
</evidence>
<sequence>MAVYKADNGTYYFQASVTKDGKRKQVKRRGFKTKREATLAEMDEIRKIENQTGSADDGILFGNLCDEFLTWYHLRRKISSYKKVQGVIETHLRHRFGHKRISMIRPRHITQLQDELIGKHSINHVQKIHVVFSQVFNFAVKQEYTTYNPCKVAGNVEGKADKRIDYWTLEEFRRFYDVVDEPLYQAFFMLLYYSGMRKGEMLALTWRDIDADNHIINVDKTVYNRDVTTPKTEAAIRRIMVPKQVIRLLTQLKAQQPYAESDHVVFGDFYDHVSTTTLDRKFHKWTEEAGLHRIRLHDFRHSHASYLINRSTIISVIAARLGHADIAETLNTYSHLYPSTEQEAVAKMEDDFKSAAVINFKEVR</sequence>
<keyword evidence="3" id="KW-0238">DNA-binding</keyword>
<dbReference type="InterPro" id="IPR010998">
    <property type="entry name" value="Integrase_recombinase_N"/>
</dbReference>
<evidence type="ECO:0000256" key="3">
    <source>
        <dbReference type="ARBA" id="ARBA00023125"/>
    </source>
</evidence>
<dbReference type="Pfam" id="PF14659">
    <property type="entry name" value="Phage_int_SAM_3"/>
    <property type="match status" value="1"/>
</dbReference>
<dbReference type="SUPFAM" id="SSF56349">
    <property type="entry name" value="DNA breaking-rejoining enzymes"/>
    <property type="match status" value="1"/>
</dbReference>
<dbReference type="PANTHER" id="PTHR30349:SF64">
    <property type="entry name" value="PROPHAGE INTEGRASE INTD-RELATED"/>
    <property type="match status" value="1"/>
</dbReference>
<dbReference type="EMBL" id="JAATHJ010000006">
    <property type="protein sequence ID" value="NJP37154.1"/>
    <property type="molecule type" value="Genomic_DNA"/>
</dbReference>
<proteinExistence type="inferred from homology"/>
<gene>
    <name evidence="6" type="ORF">HCN83_06075</name>
</gene>
<organism evidence="6 7">
    <name type="scientific">Alkalicoccus luteus</name>
    <dbReference type="NCBI Taxonomy" id="1237094"/>
    <lineage>
        <taxon>Bacteria</taxon>
        <taxon>Bacillati</taxon>
        <taxon>Bacillota</taxon>
        <taxon>Bacilli</taxon>
        <taxon>Bacillales</taxon>
        <taxon>Bacillaceae</taxon>
        <taxon>Alkalicoccus</taxon>
    </lineage>
</organism>
<keyword evidence="2" id="KW-0229">DNA integration</keyword>
<dbReference type="Gene3D" id="1.10.443.10">
    <property type="entry name" value="Intergrase catalytic core"/>
    <property type="match status" value="1"/>
</dbReference>
<dbReference type="GO" id="GO:0006310">
    <property type="term" value="P:DNA recombination"/>
    <property type="evidence" value="ECO:0007669"/>
    <property type="project" value="UniProtKB-KW"/>
</dbReference>
<comment type="caution">
    <text evidence="6">The sequence shown here is derived from an EMBL/GenBank/DDBJ whole genome shotgun (WGS) entry which is preliminary data.</text>
</comment>
<accession>A0A969PQJ1</accession>
<evidence type="ECO:0000256" key="1">
    <source>
        <dbReference type="ARBA" id="ARBA00008857"/>
    </source>
</evidence>
<dbReference type="InterPro" id="IPR004107">
    <property type="entry name" value="Integrase_SAM-like_N"/>
</dbReference>
<comment type="similarity">
    <text evidence="1">Belongs to the 'phage' integrase family.</text>
</comment>
<keyword evidence="4" id="KW-0233">DNA recombination</keyword>
<protein>
    <submittedName>
        <fullName evidence="6">Site-specific integrase</fullName>
    </submittedName>
</protein>
<dbReference type="CDD" id="cd01189">
    <property type="entry name" value="INT_ICEBs1_C_like"/>
    <property type="match status" value="1"/>
</dbReference>
<dbReference type="GO" id="GO:0015074">
    <property type="term" value="P:DNA integration"/>
    <property type="evidence" value="ECO:0007669"/>
    <property type="project" value="UniProtKB-KW"/>
</dbReference>